<dbReference type="InterPro" id="IPR002104">
    <property type="entry name" value="Integrase_catalytic"/>
</dbReference>
<dbReference type="SUPFAM" id="SSF47823">
    <property type="entry name" value="lambda integrase-like, N-terminal domain"/>
    <property type="match status" value="1"/>
</dbReference>
<dbReference type="GO" id="GO:0006310">
    <property type="term" value="P:DNA recombination"/>
    <property type="evidence" value="ECO:0007669"/>
    <property type="project" value="UniProtKB-KW"/>
</dbReference>
<dbReference type="Gene3D" id="1.10.443.10">
    <property type="entry name" value="Intergrase catalytic core"/>
    <property type="match status" value="1"/>
</dbReference>
<feature type="compositionally biased region" description="Polar residues" evidence="3">
    <location>
        <begin position="52"/>
        <end position="62"/>
    </location>
</feature>
<gene>
    <name evidence="5" type="ORF">MEDL_2810</name>
</gene>
<dbReference type="InterPro" id="IPR043502">
    <property type="entry name" value="DNA/RNA_pol_sf"/>
</dbReference>
<dbReference type="CDD" id="cd09275">
    <property type="entry name" value="RNase_HI_RT_DIRS1"/>
    <property type="match status" value="1"/>
</dbReference>
<dbReference type="InterPro" id="IPR013762">
    <property type="entry name" value="Integrase-like_cat_sf"/>
</dbReference>
<name>A0A8S3PZX0_MYTED</name>
<accession>A0A8S3PZX0</accession>
<dbReference type="SUPFAM" id="SSF56672">
    <property type="entry name" value="DNA/RNA polymerases"/>
    <property type="match status" value="1"/>
</dbReference>
<feature type="domain" description="Tyr recombinase" evidence="4">
    <location>
        <begin position="666"/>
        <end position="862"/>
    </location>
</feature>
<protein>
    <recommendedName>
        <fullName evidence="4">Tyr recombinase domain-containing protein</fullName>
    </recommendedName>
</protein>
<evidence type="ECO:0000256" key="2">
    <source>
        <dbReference type="ARBA" id="ARBA00023172"/>
    </source>
</evidence>
<dbReference type="InterPro" id="IPR010998">
    <property type="entry name" value="Integrase_recombinase_N"/>
</dbReference>
<dbReference type="InterPro" id="IPR011010">
    <property type="entry name" value="DNA_brk_join_enz"/>
</dbReference>
<dbReference type="InterPro" id="IPR052925">
    <property type="entry name" value="Phage_Integrase-like_Recomb"/>
</dbReference>
<evidence type="ECO:0000256" key="1">
    <source>
        <dbReference type="ARBA" id="ARBA00023125"/>
    </source>
</evidence>
<evidence type="ECO:0000259" key="4">
    <source>
        <dbReference type="PROSITE" id="PS51898"/>
    </source>
</evidence>
<keyword evidence="6" id="KW-1185">Reference proteome</keyword>
<dbReference type="GO" id="GO:0003677">
    <property type="term" value="F:DNA binding"/>
    <property type="evidence" value="ECO:0007669"/>
    <property type="project" value="UniProtKB-KW"/>
</dbReference>
<keyword evidence="2" id="KW-0233">DNA recombination</keyword>
<dbReference type="Proteomes" id="UP000683360">
    <property type="component" value="Unassembled WGS sequence"/>
</dbReference>
<dbReference type="PROSITE" id="PS51898">
    <property type="entry name" value="TYR_RECOMBINASE"/>
    <property type="match status" value="1"/>
</dbReference>
<dbReference type="OrthoDB" id="6070148at2759"/>
<evidence type="ECO:0000256" key="3">
    <source>
        <dbReference type="SAM" id="MobiDB-lite"/>
    </source>
</evidence>
<keyword evidence="1" id="KW-0238">DNA-binding</keyword>
<dbReference type="PANTHER" id="PTHR34605:SF3">
    <property type="entry name" value="P CELL-TYPE AGGLUTINATION PROTEIN MAP4-LIKE-RELATED"/>
    <property type="match status" value="1"/>
</dbReference>
<dbReference type="GO" id="GO:0015074">
    <property type="term" value="P:DNA integration"/>
    <property type="evidence" value="ECO:0007669"/>
    <property type="project" value="InterPro"/>
</dbReference>
<dbReference type="AlphaFoldDB" id="A0A8S3PZX0"/>
<dbReference type="EMBL" id="CAJPWZ010000163">
    <property type="protein sequence ID" value="CAG2187332.1"/>
    <property type="molecule type" value="Genomic_DNA"/>
</dbReference>
<dbReference type="SUPFAM" id="SSF56349">
    <property type="entry name" value="DNA breaking-rejoining enzymes"/>
    <property type="match status" value="1"/>
</dbReference>
<organism evidence="5 6">
    <name type="scientific">Mytilus edulis</name>
    <name type="common">Blue mussel</name>
    <dbReference type="NCBI Taxonomy" id="6550"/>
    <lineage>
        <taxon>Eukaryota</taxon>
        <taxon>Metazoa</taxon>
        <taxon>Spiralia</taxon>
        <taxon>Lophotrochozoa</taxon>
        <taxon>Mollusca</taxon>
        <taxon>Bivalvia</taxon>
        <taxon>Autobranchia</taxon>
        <taxon>Pteriomorphia</taxon>
        <taxon>Mytilida</taxon>
        <taxon>Mytiloidea</taxon>
        <taxon>Mytilidae</taxon>
        <taxon>Mytilinae</taxon>
        <taxon>Mytilus</taxon>
    </lineage>
</organism>
<sequence length="862" mass="97869">MPRGNSKKGTPARGQGVKRRRMADPKEKEQPIASVVNPRSSGESVIDFSSDPGPSQTSTGTESNIFNENIQFSQSLPCLEESLFDQIGCYVPMKLKDKIWKHEFIDLNLLIKSPRELANFPDHEGDLVVKGGHMRIESLPCRAIPNIHTWTSAFMIYMSILLEKQSSLAQELLKYMRDIRFAANKSHGWGTYDEQFRLRKAQRPQSSWAVINQDLWSFYITTAMRDQGQSNESKVGFSSQSEPLHSFRQSSGQQNVQQPRTCNAYNTKGKRCNFNPCRFKHGCSACGGQHPAYFSDEKTISPTTRLTFLGVEIDTSDMTLRLPSDKLDELLQKISFVLKSKKVTLREMQSLLGSLNFACRVVVPGRAFCRRLIDSTIGLNKPHYRIRITSNIKADLLMWKSFLKNFNGLTLMPDRLWTSNEALEFYTDSAGGSTLGFGIYFKGRWAHGLWPRTWHKRGLLSNITFLELFPVMVAIILWGSELRNKKVLFHIDNEGAVHIINKKSSKSSDVMILVRRLVLETLHHNILIKADHVPVVPFPEPSTKCISDTNSNSEPSMDSITEESARLFSDSLAGNTWKSYSRARSVLDSFQLLYTLDKVWPVPVEQLVQFIAYLSLKHFSPATVRLYISGISFSHKERNLEDTTKNFVVSKMLEGLHRNHPQRDNRAPVTLPLLRQITDALPSICSSTYESLLFKSSFILAFFAMLRVSEFTTKNKSDSSTEALQLSDVVVSDCQLKINIKKSKTDQRGYSTFIVINKYRDNANICPVLTLKKYLAARPAVSGCYHLFMHFDGSPLTRYQLSAMLRKSVNFCNIPNPNLLKSHSFRIGAATEASKRGINDETIKKLGRWSSGAFERYIRIPW</sequence>
<evidence type="ECO:0000313" key="6">
    <source>
        <dbReference type="Proteomes" id="UP000683360"/>
    </source>
</evidence>
<comment type="caution">
    <text evidence="5">The sequence shown here is derived from an EMBL/GenBank/DDBJ whole genome shotgun (WGS) entry which is preliminary data.</text>
</comment>
<dbReference type="PANTHER" id="PTHR34605">
    <property type="entry name" value="PHAGE_INTEGRASE DOMAIN-CONTAINING PROTEIN"/>
    <property type="match status" value="1"/>
</dbReference>
<reference evidence="5" key="1">
    <citation type="submission" date="2021-03" db="EMBL/GenBank/DDBJ databases">
        <authorList>
            <person name="Bekaert M."/>
        </authorList>
    </citation>
    <scope>NUCLEOTIDE SEQUENCE</scope>
</reference>
<proteinExistence type="predicted"/>
<feature type="region of interest" description="Disordered" evidence="3">
    <location>
        <begin position="1"/>
        <end position="62"/>
    </location>
</feature>
<feature type="region of interest" description="Disordered" evidence="3">
    <location>
        <begin position="230"/>
        <end position="255"/>
    </location>
</feature>
<evidence type="ECO:0000313" key="5">
    <source>
        <dbReference type="EMBL" id="CAG2187332.1"/>
    </source>
</evidence>
<dbReference type="Gene3D" id="1.10.150.130">
    <property type="match status" value="1"/>
</dbReference>